<gene>
    <name evidence="1" type="ORF">GGQ63_003930</name>
</gene>
<name>A0A7W9L3S7_9HYPH</name>
<protein>
    <submittedName>
        <fullName evidence="1">Uncharacterized protein GlcG (DUF336 family)</fullName>
    </submittedName>
</protein>
<evidence type="ECO:0000313" key="2">
    <source>
        <dbReference type="Proteomes" id="UP000523821"/>
    </source>
</evidence>
<dbReference type="PANTHER" id="PTHR34309">
    <property type="entry name" value="SLR1406 PROTEIN"/>
    <property type="match status" value="1"/>
</dbReference>
<organism evidence="1 2">
    <name type="scientific">Prosthecomicrobium pneumaticum</name>
    <dbReference type="NCBI Taxonomy" id="81895"/>
    <lineage>
        <taxon>Bacteria</taxon>
        <taxon>Pseudomonadati</taxon>
        <taxon>Pseudomonadota</taxon>
        <taxon>Alphaproteobacteria</taxon>
        <taxon>Hyphomicrobiales</taxon>
        <taxon>Kaistiaceae</taxon>
        <taxon>Prosthecomicrobium</taxon>
    </lineage>
</organism>
<dbReference type="SUPFAM" id="SSF143744">
    <property type="entry name" value="GlcG-like"/>
    <property type="match status" value="1"/>
</dbReference>
<dbReference type="RefSeq" id="WP_183858265.1">
    <property type="nucleotide sequence ID" value="NZ_JACHOO010000010.1"/>
</dbReference>
<dbReference type="InterPro" id="IPR005624">
    <property type="entry name" value="PduO/GlcC-like"/>
</dbReference>
<accession>A0A7W9L3S7</accession>
<proteinExistence type="predicted"/>
<dbReference type="Gene3D" id="3.30.450.150">
    <property type="entry name" value="Haem-degrading domain"/>
    <property type="match status" value="1"/>
</dbReference>
<dbReference type="PANTHER" id="PTHR34309:SF1">
    <property type="entry name" value="PROTEIN GLCG"/>
    <property type="match status" value="1"/>
</dbReference>
<dbReference type="AlphaFoldDB" id="A0A7W9L3S7"/>
<reference evidence="1 2" key="1">
    <citation type="submission" date="2020-08" db="EMBL/GenBank/DDBJ databases">
        <title>Genomic Encyclopedia of Type Strains, Phase IV (KMG-IV): sequencing the most valuable type-strain genomes for metagenomic binning, comparative biology and taxonomic classification.</title>
        <authorList>
            <person name="Goeker M."/>
        </authorList>
    </citation>
    <scope>NUCLEOTIDE SEQUENCE [LARGE SCALE GENOMIC DNA]</scope>
    <source>
        <strain evidence="1 2">DSM 16268</strain>
    </source>
</reference>
<dbReference type="InterPro" id="IPR052517">
    <property type="entry name" value="GlcG_carb_metab_protein"/>
</dbReference>
<comment type="caution">
    <text evidence="1">The sequence shown here is derived from an EMBL/GenBank/DDBJ whole genome shotgun (WGS) entry which is preliminary data.</text>
</comment>
<dbReference type="InterPro" id="IPR038084">
    <property type="entry name" value="PduO/GlcC-like_sf"/>
</dbReference>
<evidence type="ECO:0000313" key="1">
    <source>
        <dbReference type="EMBL" id="MBB5754838.1"/>
    </source>
</evidence>
<dbReference type="EMBL" id="JACHOO010000010">
    <property type="protein sequence ID" value="MBB5754838.1"/>
    <property type="molecule type" value="Genomic_DNA"/>
</dbReference>
<keyword evidence="2" id="KW-1185">Reference proteome</keyword>
<sequence length="145" mass="14200">MSETSSLFGSKPTLSLAAARALIAAAEVEAVAAAARVSIAVLDDGGHLIAFSRMDGIHAATVEVATAKARAAVMFRRPTKAFSDMVAAIGPAVLALPGVIPFEGGVPILVEGALVGGVGVSGSAADVDGRIARAGIAAILPEAGA</sequence>
<dbReference type="Proteomes" id="UP000523821">
    <property type="component" value="Unassembled WGS sequence"/>
</dbReference>
<dbReference type="Pfam" id="PF03928">
    <property type="entry name" value="HbpS-like"/>
    <property type="match status" value="1"/>
</dbReference>